<feature type="transmembrane region" description="Helical" evidence="3">
    <location>
        <begin position="263"/>
        <end position="285"/>
    </location>
</feature>
<dbReference type="EMBL" id="JASJQH010007458">
    <property type="protein sequence ID" value="KAK9708761.1"/>
    <property type="molecule type" value="Genomic_DNA"/>
</dbReference>
<dbReference type="PROSITE" id="PS50850">
    <property type="entry name" value="MFS"/>
    <property type="match status" value="1"/>
</dbReference>
<feature type="transmembrane region" description="Helical" evidence="3">
    <location>
        <begin position="416"/>
        <end position="440"/>
    </location>
</feature>
<feature type="transmembrane region" description="Helical" evidence="3">
    <location>
        <begin position="57"/>
        <end position="82"/>
    </location>
</feature>
<dbReference type="CDD" id="cd17352">
    <property type="entry name" value="MFS_MCT_SLC16"/>
    <property type="match status" value="1"/>
</dbReference>
<dbReference type="PANTHER" id="PTHR11360:SF284">
    <property type="entry name" value="EG:103B4.3 PROTEIN-RELATED"/>
    <property type="match status" value="1"/>
</dbReference>
<protein>
    <recommendedName>
        <fullName evidence="4">Major facilitator superfamily (MFS) profile domain-containing protein</fullName>
    </recommendedName>
</protein>
<feature type="transmembrane region" description="Helical" evidence="3">
    <location>
        <begin position="352"/>
        <end position="381"/>
    </location>
</feature>
<feature type="transmembrane region" description="Helical" evidence="3">
    <location>
        <begin position="131"/>
        <end position="154"/>
    </location>
</feature>
<dbReference type="InterPro" id="IPR020846">
    <property type="entry name" value="MFS_dom"/>
</dbReference>
<dbReference type="Gene3D" id="1.20.1250.20">
    <property type="entry name" value="MFS general substrate transporter like domains"/>
    <property type="match status" value="2"/>
</dbReference>
<reference evidence="5 6" key="1">
    <citation type="submission" date="2023-04" db="EMBL/GenBank/DDBJ databases">
        <title>Genome of Basidiobolus ranarum AG-B5.</title>
        <authorList>
            <person name="Stajich J.E."/>
            <person name="Carter-House D."/>
            <person name="Gryganskyi A."/>
        </authorList>
    </citation>
    <scope>NUCLEOTIDE SEQUENCE [LARGE SCALE GENOMIC DNA]</scope>
    <source>
        <strain evidence="5 6">AG-B5</strain>
    </source>
</reference>
<keyword evidence="6" id="KW-1185">Reference proteome</keyword>
<dbReference type="Pfam" id="PF07690">
    <property type="entry name" value="MFS_1"/>
    <property type="match status" value="1"/>
</dbReference>
<feature type="transmembrane region" description="Helical" evidence="3">
    <location>
        <begin position="160"/>
        <end position="181"/>
    </location>
</feature>
<comment type="similarity">
    <text evidence="2">Belongs to the major facilitator superfamily. Monocarboxylate porter (TC 2.A.1.13) family.</text>
</comment>
<name>A0ABR2VX27_9FUNG</name>
<accession>A0ABR2VX27</accession>
<feature type="transmembrane region" description="Helical" evidence="3">
    <location>
        <begin position="328"/>
        <end position="346"/>
    </location>
</feature>
<dbReference type="InterPro" id="IPR036259">
    <property type="entry name" value="MFS_trans_sf"/>
</dbReference>
<evidence type="ECO:0000313" key="5">
    <source>
        <dbReference type="EMBL" id="KAK9708761.1"/>
    </source>
</evidence>
<dbReference type="Proteomes" id="UP001479436">
    <property type="component" value="Unassembled WGS sequence"/>
</dbReference>
<feature type="domain" description="Major facilitator superfamily (MFS) profile" evidence="4">
    <location>
        <begin position="57"/>
        <end position="445"/>
    </location>
</feature>
<feature type="transmembrane region" description="Helical" evidence="3">
    <location>
        <begin position="188"/>
        <end position="206"/>
    </location>
</feature>
<evidence type="ECO:0000259" key="4">
    <source>
        <dbReference type="PROSITE" id="PS50850"/>
    </source>
</evidence>
<gene>
    <name evidence="5" type="ORF">K7432_009443</name>
</gene>
<comment type="subcellular location">
    <subcellularLocation>
        <location evidence="1">Membrane</location>
        <topology evidence="1">Multi-pass membrane protein</topology>
    </subcellularLocation>
</comment>
<feature type="transmembrane region" description="Helical" evidence="3">
    <location>
        <begin position="388"/>
        <end position="410"/>
    </location>
</feature>
<keyword evidence="3" id="KW-0472">Membrane</keyword>
<proteinExistence type="inferred from homology"/>
<evidence type="ECO:0000256" key="2">
    <source>
        <dbReference type="ARBA" id="ARBA00006727"/>
    </source>
</evidence>
<dbReference type="InterPro" id="IPR050327">
    <property type="entry name" value="Proton-linked_MCT"/>
</dbReference>
<sequence>MSEETPRQFSAIEAQKVSDVESPGLIVTKEEILSSKEESIYESKRVDELDKPPDGGYGWFVVLACFLVHFSILGTCFTWGIFQRYYVESMIFGETSNAVISFVGTIGVSCLDLWGLVTGSICEKLGYRRTMFVGVILLSASFIIASFSTQIWHLFLTQGFMYSVGGGLLYFPPLGAVPQWFQKHRGLALGLGISGSGIGGLVYNPLAQFLLVKVGIRWTLRILAIMNLFIGLIATILTKPRIRSSPEDVTFAGYLKVIKDTRLLFLSSIAMVTFFGFFVPFNLIPTYAADIGLTPDQGALVAGVLNGFSAFGRLGLGILSDYIGAMNTIFLSPFVGGLSILLIWSFSSNFGILIFFSVVYGVMGGGLISLLPIVTTSIFGLDQTATRIGIVFGISTVGTLLGTPISGALLDSTGANVSYMGVIGFSGGMYLLGAAMVVYLKFKVNGKIISIS</sequence>
<keyword evidence="3" id="KW-0812">Transmembrane</keyword>
<keyword evidence="3" id="KW-1133">Transmembrane helix</keyword>
<dbReference type="PANTHER" id="PTHR11360">
    <property type="entry name" value="MONOCARBOXYLATE TRANSPORTER"/>
    <property type="match status" value="1"/>
</dbReference>
<evidence type="ECO:0000256" key="3">
    <source>
        <dbReference type="SAM" id="Phobius"/>
    </source>
</evidence>
<comment type="caution">
    <text evidence="5">The sequence shown here is derived from an EMBL/GenBank/DDBJ whole genome shotgun (WGS) entry which is preliminary data.</text>
</comment>
<evidence type="ECO:0000256" key="1">
    <source>
        <dbReference type="ARBA" id="ARBA00004141"/>
    </source>
</evidence>
<dbReference type="InterPro" id="IPR011701">
    <property type="entry name" value="MFS"/>
</dbReference>
<evidence type="ECO:0000313" key="6">
    <source>
        <dbReference type="Proteomes" id="UP001479436"/>
    </source>
</evidence>
<feature type="transmembrane region" description="Helical" evidence="3">
    <location>
        <begin position="218"/>
        <end position="237"/>
    </location>
</feature>
<feature type="transmembrane region" description="Helical" evidence="3">
    <location>
        <begin position="297"/>
        <end position="316"/>
    </location>
</feature>
<organism evidence="5 6">
    <name type="scientific">Basidiobolus ranarum</name>
    <dbReference type="NCBI Taxonomy" id="34480"/>
    <lineage>
        <taxon>Eukaryota</taxon>
        <taxon>Fungi</taxon>
        <taxon>Fungi incertae sedis</taxon>
        <taxon>Zoopagomycota</taxon>
        <taxon>Entomophthoromycotina</taxon>
        <taxon>Basidiobolomycetes</taxon>
        <taxon>Basidiobolales</taxon>
        <taxon>Basidiobolaceae</taxon>
        <taxon>Basidiobolus</taxon>
    </lineage>
</organism>
<dbReference type="SUPFAM" id="SSF103473">
    <property type="entry name" value="MFS general substrate transporter"/>
    <property type="match status" value="1"/>
</dbReference>